<feature type="chain" id="PRO_5047525874" evidence="2">
    <location>
        <begin position="19"/>
        <end position="458"/>
    </location>
</feature>
<evidence type="ECO:0000313" key="6">
    <source>
        <dbReference type="Proteomes" id="UP000759529"/>
    </source>
</evidence>
<dbReference type="Proteomes" id="UP000759529">
    <property type="component" value="Unassembled WGS sequence"/>
</dbReference>
<dbReference type="InterPro" id="IPR011041">
    <property type="entry name" value="Quinoprot_gluc/sorb_DH_b-prop"/>
</dbReference>
<dbReference type="Gene3D" id="2.120.10.30">
    <property type="entry name" value="TolB, C-terminal domain"/>
    <property type="match status" value="1"/>
</dbReference>
<gene>
    <name evidence="5" type="ORF">H9X54_004960</name>
</gene>
<feature type="domain" description="Glucose/Sorbosone dehydrogenase" evidence="3">
    <location>
        <begin position="31"/>
        <end position="330"/>
    </location>
</feature>
<keyword evidence="1 2" id="KW-0732">Signal</keyword>
<dbReference type="InterPro" id="IPR011042">
    <property type="entry name" value="6-blade_b-propeller_TolB-like"/>
</dbReference>
<dbReference type="PANTHER" id="PTHR19328:SF75">
    <property type="entry name" value="ALDOSE SUGAR DEHYDROGENASE YLII"/>
    <property type="match status" value="1"/>
</dbReference>
<dbReference type="Pfam" id="PF18962">
    <property type="entry name" value="Por_Secre_tail"/>
    <property type="match status" value="1"/>
</dbReference>
<proteinExistence type="predicted"/>
<organism evidence="5 6">
    <name type="scientific">Flavobacterium macrobrachii</name>
    <dbReference type="NCBI Taxonomy" id="591204"/>
    <lineage>
        <taxon>Bacteria</taxon>
        <taxon>Pseudomonadati</taxon>
        <taxon>Bacteroidota</taxon>
        <taxon>Flavobacteriia</taxon>
        <taxon>Flavobacteriales</taxon>
        <taxon>Flavobacteriaceae</taxon>
        <taxon>Flavobacterium</taxon>
    </lineage>
</organism>
<dbReference type="SUPFAM" id="SSF50952">
    <property type="entry name" value="Soluble quinoprotein glucose dehydrogenase"/>
    <property type="match status" value="1"/>
</dbReference>
<dbReference type="RefSeq" id="WP_187658310.1">
    <property type="nucleotide sequence ID" value="NZ_JACSOD020000446.1"/>
</dbReference>
<dbReference type="InterPro" id="IPR012938">
    <property type="entry name" value="Glc/Sorbosone_DH"/>
</dbReference>
<sequence length="458" mass="49960">MKKILLSLSLLLCGISQSQTLNLQSFATGFSSPVEITHAPNDSRLFVVQKGGLIRIVNTNGTVNATPFLTVSGLSNGSEQGLLGLAFHPNYASNGLFFVNYTNTAGDTVIAKYSVSSTNPDVANPTGTILMTIDQPYSNHNGGTLKFGPDGYLYIGMGDGGSADDPQGYAQNMTINPSFPSRIFLGKMLRIDVNSGTLYGIPPTNPYIGQAGKEEIWARGLRNPWKFSFSKVNGDLWIADVGQYDIEEINKIAYPFPNTGLNFGWRCYEGNVSYLTSGCEPMNTMTFPLAQYNHDSGRCSITGGFFYTGTTYPNLQNKYVFADYCSGEVGYINDANQVVWSYDSLGFITTFGEDVNGELYVGSSGVLYRVIDTSLNTNEFQKNGIAVYPNPASDELFVKNENNIELYAIKITDLTGKTVAYQNSQLSSINISNLSKGMYFVTIETKTGNTVTSKIIKQ</sequence>
<evidence type="ECO:0000256" key="2">
    <source>
        <dbReference type="SAM" id="SignalP"/>
    </source>
</evidence>
<dbReference type="PANTHER" id="PTHR19328">
    <property type="entry name" value="HEDGEHOG-INTERACTING PROTEIN"/>
    <property type="match status" value="1"/>
</dbReference>
<feature type="signal peptide" evidence="2">
    <location>
        <begin position="1"/>
        <end position="18"/>
    </location>
</feature>
<protein>
    <submittedName>
        <fullName evidence="5">PQQ-dependent sugar dehydrogenase</fullName>
    </submittedName>
</protein>
<accession>A0ABS2CUL7</accession>
<dbReference type="InterPro" id="IPR026444">
    <property type="entry name" value="Secre_tail"/>
</dbReference>
<dbReference type="EMBL" id="JACSOD020000446">
    <property type="protein sequence ID" value="MBM6498651.1"/>
    <property type="molecule type" value="Genomic_DNA"/>
</dbReference>
<evidence type="ECO:0000256" key="1">
    <source>
        <dbReference type="ARBA" id="ARBA00022729"/>
    </source>
</evidence>
<feature type="domain" description="Secretion system C-terminal sorting" evidence="4">
    <location>
        <begin position="387"/>
        <end position="456"/>
    </location>
</feature>
<comment type="caution">
    <text evidence="5">The sequence shown here is derived from an EMBL/GenBank/DDBJ whole genome shotgun (WGS) entry which is preliminary data.</text>
</comment>
<evidence type="ECO:0000259" key="4">
    <source>
        <dbReference type="Pfam" id="PF18962"/>
    </source>
</evidence>
<evidence type="ECO:0000313" key="5">
    <source>
        <dbReference type="EMBL" id="MBM6498651.1"/>
    </source>
</evidence>
<reference evidence="5 6" key="1">
    <citation type="submission" date="2021-02" db="EMBL/GenBank/DDBJ databases">
        <authorList>
            <person name="Jung H.S."/>
            <person name="Chun B.H."/>
            <person name="Jeon C.O."/>
        </authorList>
    </citation>
    <scope>NUCLEOTIDE SEQUENCE [LARGE SCALE GENOMIC DNA]</scope>
    <source>
        <strain evidence="5 6">LMG 25203</strain>
    </source>
</reference>
<dbReference type="NCBIfam" id="TIGR04183">
    <property type="entry name" value="Por_Secre_tail"/>
    <property type="match status" value="1"/>
</dbReference>
<name>A0ABS2CUL7_9FLAO</name>
<evidence type="ECO:0000259" key="3">
    <source>
        <dbReference type="Pfam" id="PF07995"/>
    </source>
</evidence>
<keyword evidence="6" id="KW-1185">Reference proteome</keyword>
<dbReference type="Pfam" id="PF07995">
    <property type="entry name" value="GSDH"/>
    <property type="match status" value="1"/>
</dbReference>